<dbReference type="InterPro" id="IPR035925">
    <property type="entry name" value="BSD_dom_sf"/>
</dbReference>
<dbReference type="Gene3D" id="1.10.3970.10">
    <property type="entry name" value="BSD domain"/>
    <property type="match status" value="1"/>
</dbReference>
<dbReference type="RefSeq" id="XP_064768949.1">
    <property type="nucleotide sequence ID" value="XM_064911073.1"/>
</dbReference>
<evidence type="ECO:0000259" key="2">
    <source>
        <dbReference type="PROSITE" id="PS50858"/>
    </source>
</evidence>
<dbReference type="Pfam" id="PF03909">
    <property type="entry name" value="BSD"/>
    <property type="match status" value="1"/>
</dbReference>
<organism evidence="3 4">
    <name type="scientific">Myxozyma melibiosi</name>
    <dbReference type="NCBI Taxonomy" id="54550"/>
    <lineage>
        <taxon>Eukaryota</taxon>
        <taxon>Fungi</taxon>
        <taxon>Dikarya</taxon>
        <taxon>Ascomycota</taxon>
        <taxon>Saccharomycotina</taxon>
        <taxon>Lipomycetes</taxon>
        <taxon>Lipomycetales</taxon>
        <taxon>Lipomycetaceae</taxon>
        <taxon>Myxozyma</taxon>
    </lineage>
</organism>
<accession>A0ABR1F7V5</accession>
<proteinExistence type="predicted"/>
<gene>
    <name evidence="3" type="ORF">BZA70DRAFT_267024</name>
</gene>
<dbReference type="Proteomes" id="UP001498771">
    <property type="component" value="Unassembled WGS sequence"/>
</dbReference>
<dbReference type="InterPro" id="IPR005607">
    <property type="entry name" value="BSD_dom"/>
</dbReference>
<dbReference type="PROSITE" id="PS50858">
    <property type="entry name" value="BSD"/>
    <property type="match status" value="1"/>
</dbReference>
<evidence type="ECO:0000313" key="3">
    <source>
        <dbReference type="EMBL" id="KAK7205916.1"/>
    </source>
</evidence>
<dbReference type="SMART" id="SM00751">
    <property type="entry name" value="BSD"/>
    <property type="match status" value="1"/>
</dbReference>
<feature type="compositionally biased region" description="Basic and acidic residues" evidence="1">
    <location>
        <begin position="410"/>
        <end position="421"/>
    </location>
</feature>
<sequence length="431" mass="46716">MDTAYDAIQQEALADLPTADPENGGAEAGASAEGGAAAAPAQTLTEEINDAMATFQGTAWGMKIGGLWETVRKQGEIAIEETKKDISVASELAAKELTMITEQVRTSTIASQATQVASQAASQASTFVTSTRRSLDTSTAESAARRVRSTVTTAPASTSKMFGVLKGKAQARLDELENVDLNKYFDQFGKDVKLFLQDAVTIAPGEDEVEEAGSAQVTKDVLFDVPEEIKRHIYTTRLDAQLHALHTSVEPFLAADAGDATYDEYAAKFSADTQTETIVNDLEHYPELRKLMEKLVPEKIAYDEFWRRYYFLREQINQEEARRKQLLTEAGTAEENFDWDEDEEEEEVAESKSGVASKASTSTETLKAEDSAASAAAAPAAVTESKPNSSRPSSESSYDLVSAANSQADLRAEGAKAAKAGEEEEEEEDWE</sequence>
<evidence type="ECO:0000256" key="1">
    <source>
        <dbReference type="SAM" id="MobiDB-lite"/>
    </source>
</evidence>
<dbReference type="InterPro" id="IPR051494">
    <property type="entry name" value="BSD_domain-containing"/>
</dbReference>
<evidence type="ECO:0000313" key="4">
    <source>
        <dbReference type="Proteomes" id="UP001498771"/>
    </source>
</evidence>
<dbReference type="SUPFAM" id="SSF140383">
    <property type="entry name" value="BSD domain-like"/>
    <property type="match status" value="1"/>
</dbReference>
<feature type="region of interest" description="Disordered" evidence="1">
    <location>
        <begin position="327"/>
        <end position="431"/>
    </location>
</feature>
<dbReference type="GeneID" id="90036585"/>
<feature type="region of interest" description="Disordered" evidence="1">
    <location>
        <begin position="15"/>
        <end position="40"/>
    </location>
</feature>
<feature type="compositionally biased region" description="Acidic residues" evidence="1">
    <location>
        <begin position="422"/>
        <end position="431"/>
    </location>
</feature>
<protein>
    <recommendedName>
        <fullName evidence="2">BSD domain-containing protein</fullName>
    </recommendedName>
</protein>
<dbReference type="PANTHER" id="PTHR16019">
    <property type="entry name" value="SYNAPSE-ASSOCIATED PROTEIN"/>
    <property type="match status" value="1"/>
</dbReference>
<name>A0ABR1F7V5_9ASCO</name>
<dbReference type="EMBL" id="JBBJBU010000004">
    <property type="protein sequence ID" value="KAK7205916.1"/>
    <property type="molecule type" value="Genomic_DNA"/>
</dbReference>
<feature type="domain" description="BSD" evidence="2">
    <location>
        <begin position="265"/>
        <end position="317"/>
    </location>
</feature>
<dbReference type="PANTHER" id="PTHR16019:SF5">
    <property type="entry name" value="BSD DOMAIN-CONTAINING PROTEIN 1"/>
    <property type="match status" value="1"/>
</dbReference>
<feature type="compositionally biased region" description="Low complexity" evidence="1">
    <location>
        <begin position="24"/>
        <end position="40"/>
    </location>
</feature>
<feature type="compositionally biased region" description="Acidic residues" evidence="1">
    <location>
        <begin position="335"/>
        <end position="348"/>
    </location>
</feature>
<comment type="caution">
    <text evidence="3">The sequence shown here is derived from an EMBL/GenBank/DDBJ whole genome shotgun (WGS) entry which is preliminary data.</text>
</comment>
<feature type="compositionally biased region" description="Low complexity" evidence="1">
    <location>
        <begin position="371"/>
        <end position="397"/>
    </location>
</feature>
<reference evidence="3 4" key="1">
    <citation type="submission" date="2024-03" db="EMBL/GenBank/DDBJ databases">
        <title>Genome-scale model development and genomic sequencing of the oleaginous clade Lipomyces.</title>
        <authorList>
            <consortium name="Lawrence Berkeley National Laboratory"/>
            <person name="Czajka J.J."/>
            <person name="Han Y."/>
            <person name="Kim J."/>
            <person name="Mondo S.J."/>
            <person name="Hofstad B.A."/>
            <person name="Robles A."/>
            <person name="Haridas S."/>
            <person name="Riley R."/>
            <person name="LaButti K."/>
            <person name="Pangilinan J."/>
            <person name="Andreopoulos W."/>
            <person name="Lipzen A."/>
            <person name="Yan J."/>
            <person name="Wang M."/>
            <person name="Ng V."/>
            <person name="Grigoriev I.V."/>
            <person name="Spatafora J.W."/>
            <person name="Magnuson J.K."/>
            <person name="Baker S.E."/>
            <person name="Pomraning K.R."/>
        </authorList>
    </citation>
    <scope>NUCLEOTIDE SEQUENCE [LARGE SCALE GENOMIC DNA]</scope>
    <source>
        <strain evidence="3 4">Phaff 52-87</strain>
    </source>
</reference>
<keyword evidence="4" id="KW-1185">Reference proteome</keyword>